<reference evidence="1 2" key="1">
    <citation type="submission" date="2017-09" db="EMBL/GenBank/DDBJ databases">
        <title>The Catabolism of 3,6-Dichlorosalicylic acid is Initiated by the Cytochrome P450 Monooxygenase DsmABC in Rhizorhabdus dicambivorans Ndbn-20.</title>
        <authorList>
            <person name="Na L."/>
        </authorList>
    </citation>
    <scope>NUCLEOTIDE SEQUENCE [LARGE SCALE GENOMIC DNA]</scope>
    <source>
        <strain evidence="1 2">Ndbn-20m</strain>
    </source>
</reference>
<dbReference type="Proteomes" id="UP000218934">
    <property type="component" value="Unassembled WGS sequence"/>
</dbReference>
<organism evidence="1 2">
    <name type="scientific">Rhizorhabdus dicambivorans</name>
    <dbReference type="NCBI Taxonomy" id="1850238"/>
    <lineage>
        <taxon>Bacteria</taxon>
        <taxon>Pseudomonadati</taxon>
        <taxon>Pseudomonadota</taxon>
        <taxon>Alphaproteobacteria</taxon>
        <taxon>Sphingomonadales</taxon>
        <taxon>Sphingomonadaceae</taxon>
        <taxon>Rhizorhabdus</taxon>
    </lineage>
</organism>
<name>A0A2A4FWF4_9SPHN</name>
<comment type="caution">
    <text evidence="1">The sequence shown here is derived from an EMBL/GenBank/DDBJ whole genome shotgun (WGS) entry which is preliminary data.</text>
</comment>
<dbReference type="AlphaFoldDB" id="A0A2A4FWF4"/>
<keyword evidence="2" id="KW-1185">Reference proteome</keyword>
<proteinExistence type="predicted"/>
<sequence>MACFYSAPLAWNQTAVDTHEAPALKTVGDQCRHSLIIFDDEKAHGFNVDFPPGTKGKKD</sequence>
<dbReference type="KEGG" id="rdi:CMV14_18300"/>
<protein>
    <submittedName>
        <fullName evidence="1">Uncharacterized protein</fullName>
    </submittedName>
</protein>
<gene>
    <name evidence="1" type="ORF">COO09_12005</name>
</gene>
<accession>A0A2A4FWF4</accession>
<evidence type="ECO:0000313" key="1">
    <source>
        <dbReference type="EMBL" id="PCE42039.1"/>
    </source>
</evidence>
<dbReference type="EMBL" id="NWUF01000010">
    <property type="protein sequence ID" value="PCE42039.1"/>
    <property type="molecule type" value="Genomic_DNA"/>
</dbReference>
<evidence type="ECO:0000313" key="2">
    <source>
        <dbReference type="Proteomes" id="UP000218934"/>
    </source>
</evidence>